<organism evidence="1 2">
    <name type="scientific">Brunnivagina elsteri CCALA 953</name>
    <dbReference type="NCBI Taxonomy" id="987040"/>
    <lineage>
        <taxon>Bacteria</taxon>
        <taxon>Bacillati</taxon>
        <taxon>Cyanobacteriota</taxon>
        <taxon>Cyanophyceae</taxon>
        <taxon>Nostocales</taxon>
        <taxon>Calotrichaceae</taxon>
        <taxon>Brunnivagina</taxon>
    </lineage>
</organism>
<reference evidence="1 2" key="1">
    <citation type="submission" date="2017-08" db="EMBL/GenBank/DDBJ databases">
        <title>Draft genome sequence of filamentous cyanobacterium Calothrix elsteri CCALA 953.</title>
        <authorList>
            <person name="Gagunashvili A.N."/>
            <person name="Elster J."/>
            <person name="Andresson O.S."/>
        </authorList>
    </citation>
    <scope>NUCLEOTIDE SEQUENCE [LARGE SCALE GENOMIC DNA]</scope>
    <source>
        <strain evidence="1 2">CCALA 953</strain>
    </source>
</reference>
<dbReference type="Proteomes" id="UP000218238">
    <property type="component" value="Unassembled WGS sequence"/>
</dbReference>
<dbReference type="Gene3D" id="2.160.20.80">
    <property type="entry name" value="E3 ubiquitin-protein ligase SopA"/>
    <property type="match status" value="1"/>
</dbReference>
<evidence type="ECO:0000313" key="2">
    <source>
        <dbReference type="Proteomes" id="UP000218238"/>
    </source>
</evidence>
<gene>
    <name evidence="1" type="ORF">CK510_08650</name>
</gene>
<proteinExistence type="predicted"/>
<dbReference type="EMBL" id="NTFS01000067">
    <property type="protein sequence ID" value="PAX57956.1"/>
    <property type="molecule type" value="Genomic_DNA"/>
</dbReference>
<name>A0A2A2TM19_9CYAN</name>
<dbReference type="Pfam" id="PF00805">
    <property type="entry name" value="Pentapeptide"/>
    <property type="match status" value="1"/>
</dbReference>
<dbReference type="InterPro" id="IPR001646">
    <property type="entry name" value="5peptide_repeat"/>
</dbReference>
<keyword evidence="2" id="KW-1185">Reference proteome</keyword>
<dbReference type="OrthoDB" id="457820at2"/>
<comment type="caution">
    <text evidence="1">The sequence shown here is derived from an EMBL/GenBank/DDBJ whole genome shotgun (WGS) entry which is preliminary data.</text>
</comment>
<evidence type="ECO:0000313" key="1">
    <source>
        <dbReference type="EMBL" id="PAX57956.1"/>
    </source>
</evidence>
<protein>
    <recommendedName>
        <fullName evidence="3">Low-complexity protein</fullName>
    </recommendedName>
</protein>
<sequence length="53" mass="5950">MNQNLQNRSFPGLELNHANFSGANLVNAQFDSNFNRKKVDFTDAISGIYTENS</sequence>
<evidence type="ECO:0008006" key="3">
    <source>
        <dbReference type="Google" id="ProtNLM"/>
    </source>
</evidence>
<dbReference type="SUPFAM" id="SSF141571">
    <property type="entry name" value="Pentapeptide repeat-like"/>
    <property type="match status" value="1"/>
</dbReference>
<dbReference type="AlphaFoldDB" id="A0A2A2TM19"/>
<accession>A0A2A2TM19</accession>